<evidence type="ECO:0000313" key="6">
    <source>
        <dbReference type="Proteomes" id="UP000605201"/>
    </source>
</evidence>
<dbReference type="GO" id="GO:0016616">
    <property type="term" value="F:oxidoreductase activity, acting on the CH-OH group of donors, NAD or NADP as acceptor"/>
    <property type="evidence" value="ECO:0007669"/>
    <property type="project" value="InterPro"/>
</dbReference>
<dbReference type="InterPro" id="IPR002225">
    <property type="entry name" value="3Beta_OHSteriod_DH/Estase"/>
</dbReference>
<keyword evidence="3" id="KW-0472">Membrane</keyword>
<feature type="transmembrane region" description="Helical" evidence="3">
    <location>
        <begin position="12"/>
        <end position="32"/>
    </location>
</feature>
<comment type="caution">
    <text evidence="5">The sequence shown here is derived from an EMBL/GenBank/DDBJ whole genome shotgun (WGS) entry which is preliminary data.</text>
</comment>
<comment type="similarity">
    <text evidence="1">Belongs to the 3-beta-HSD family.</text>
</comment>
<evidence type="ECO:0000313" key="5">
    <source>
        <dbReference type="EMBL" id="MBC8433244.1"/>
    </source>
</evidence>
<gene>
    <name evidence="5" type="ORF">H8D96_15145</name>
</gene>
<name>A0A8J6NU35_9BACT</name>
<dbReference type="GO" id="GO:0006694">
    <property type="term" value="P:steroid biosynthetic process"/>
    <property type="evidence" value="ECO:0007669"/>
    <property type="project" value="InterPro"/>
</dbReference>
<dbReference type="AlphaFoldDB" id="A0A8J6NU35"/>
<protein>
    <submittedName>
        <fullName evidence="5">NAD-dependent epimerase/dehydratase family protein</fullName>
    </submittedName>
</protein>
<evidence type="ECO:0000256" key="2">
    <source>
        <dbReference type="ARBA" id="ARBA00023002"/>
    </source>
</evidence>
<reference evidence="5 6" key="1">
    <citation type="submission" date="2020-08" db="EMBL/GenBank/DDBJ databases">
        <title>Bridging the membrane lipid divide: bacteria of the FCB group superphylum have the potential to synthesize archaeal ether lipids.</title>
        <authorList>
            <person name="Villanueva L."/>
            <person name="Von Meijenfeldt F.A.B."/>
            <person name="Westbye A.B."/>
            <person name="Yadav S."/>
            <person name="Hopmans E.C."/>
            <person name="Dutilh B.E."/>
            <person name="Sinninghe Damste J.S."/>
        </authorList>
    </citation>
    <scope>NUCLEOTIDE SEQUENCE [LARGE SCALE GENOMIC DNA]</scope>
    <source>
        <strain evidence="5">NIOZ-UU17</strain>
    </source>
</reference>
<proteinExistence type="inferred from homology"/>
<dbReference type="InterPro" id="IPR050177">
    <property type="entry name" value="Lipid_A_modif_metabolic_enz"/>
</dbReference>
<keyword evidence="2" id="KW-0560">Oxidoreductase</keyword>
<dbReference type="SUPFAM" id="SSF51735">
    <property type="entry name" value="NAD(P)-binding Rossmann-fold domains"/>
    <property type="match status" value="1"/>
</dbReference>
<dbReference type="EMBL" id="JACNIG010000285">
    <property type="protein sequence ID" value="MBC8433244.1"/>
    <property type="molecule type" value="Genomic_DNA"/>
</dbReference>
<evidence type="ECO:0000256" key="3">
    <source>
        <dbReference type="SAM" id="Phobius"/>
    </source>
</evidence>
<evidence type="ECO:0000259" key="4">
    <source>
        <dbReference type="Pfam" id="PF01073"/>
    </source>
</evidence>
<keyword evidence="3" id="KW-0812">Transmembrane</keyword>
<dbReference type="Proteomes" id="UP000605201">
    <property type="component" value="Unassembled WGS sequence"/>
</dbReference>
<dbReference type="Gene3D" id="3.40.50.720">
    <property type="entry name" value="NAD(P)-binding Rossmann-like Domain"/>
    <property type="match status" value="1"/>
</dbReference>
<dbReference type="PANTHER" id="PTHR43245:SF51">
    <property type="entry name" value="SHORT CHAIN DEHYDROGENASE_REDUCTASE FAMILY 42E, MEMBER 2"/>
    <property type="match status" value="1"/>
</dbReference>
<dbReference type="PANTHER" id="PTHR43245">
    <property type="entry name" value="BIFUNCTIONAL POLYMYXIN RESISTANCE PROTEIN ARNA"/>
    <property type="match status" value="1"/>
</dbReference>
<dbReference type="Pfam" id="PF01073">
    <property type="entry name" value="3Beta_HSD"/>
    <property type="match status" value="1"/>
</dbReference>
<keyword evidence="3" id="KW-1133">Transmembrane helix</keyword>
<accession>A0A8J6NU35</accession>
<dbReference type="InterPro" id="IPR036291">
    <property type="entry name" value="NAD(P)-bd_dom_sf"/>
</dbReference>
<feature type="domain" description="3-beta hydroxysteroid dehydrogenase/isomerase" evidence="4">
    <location>
        <begin position="16"/>
        <end position="264"/>
    </location>
</feature>
<sequence length="341" mass="37531">MDNTNSLNVKKTTNVLVTGGGGFLGGAIVRLLQKRGDAVRSFSRSVYTELETLGVEQIQGDISDQHAVEQAVKGMDLVFHVAAKPGIWGDYSEYYQTNVTGTVNVISACIKHKVARLVYTSSPSVVFNGTDMEGIDESTPYPAGFHAHYPATKALAEQLVVEAAGKGLLTIILRPHLIWGPRDNHLVPRIIKRAKRLVRVGNGRNLVDTIFIDNAAEAHVAAADRLEINPGLSGKIYFISQDEPMPAWDIINGILKAAGLEPVQRSIPHKMAWLIGALLECVYKIFNLKGEPQMTRFLADELATAHWFDISAAKKDLGYAPRISTEEGLRRLEHWLQQKSD</sequence>
<evidence type="ECO:0000256" key="1">
    <source>
        <dbReference type="ARBA" id="ARBA00009219"/>
    </source>
</evidence>
<organism evidence="5 6">
    <name type="scientific">Candidatus Desulfatibia vada</name>
    <dbReference type="NCBI Taxonomy" id="2841696"/>
    <lineage>
        <taxon>Bacteria</taxon>
        <taxon>Pseudomonadati</taxon>
        <taxon>Thermodesulfobacteriota</taxon>
        <taxon>Desulfobacteria</taxon>
        <taxon>Desulfobacterales</taxon>
        <taxon>Desulfobacterales incertae sedis</taxon>
        <taxon>Candidatus Desulfatibia</taxon>
    </lineage>
</organism>